<dbReference type="AlphaFoldDB" id="A0A1Y1KWZ7"/>
<organism evidence="1">
    <name type="scientific">Photinus pyralis</name>
    <name type="common">Common eastern firefly</name>
    <name type="synonym">Lampyris pyralis</name>
    <dbReference type="NCBI Taxonomy" id="7054"/>
    <lineage>
        <taxon>Eukaryota</taxon>
        <taxon>Metazoa</taxon>
        <taxon>Ecdysozoa</taxon>
        <taxon>Arthropoda</taxon>
        <taxon>Hexapoda</taxon>
        <taxon>Insecta</taxon>
        <taxon>Pterygota</taxon>
        <taxon>Neoptera</taxon>
        <taxon>Endopterygota</taxon>
        <taxon>Coleoptera</taxon>
        <taxon>Polyphaga</taxon>
        <taxon>Elateriformia</taxon>
        <taxon>Elateroidea</taxon>
        <taxon>Lampyridae</taxon>
        <taxon>Lampyrinae</taxon>
        <taxon>Photinus</taxon>
    </lineage>
</organism>
<protein>
    <submittedName>
        <fullName evidence="1">Uncharacterized protein</fullName>
    </submittedName>
</protein>
<accession>A0A1Y1KWZ7</accession>
<reference evidence="1" key="1">
    <citation type="journal article" date="2016" name="Sci. Rep.">
        <title>Molecular characterization of firefly nuptial gifts: a multi-omics approach sheds light on postcopulatory sexual selection.</title>
        <authorList>
            <person name="Al-Wathiqui N."/>
            <person name="Fallon T.R."/>
            <person name="South A."/>
            <person name="Weng J.K."/>
            <person name="Lewis S.M."/>
        </authorList>
    </citation>
    <scope>NUCLEOTIDE SEQUENCE</scope>
</reference>
<dbReference type="Gene3D" id="3.30.420.10">
    <property type="entry name" value="Ribonuclease H-like superfamily/Ribonuclease H"/>
    <property type="match status" value="1"/>
</dbReference>
<dbReference type="EMBL" id="GEZM01077058">
    <property type="protein sequence ID" value="JAV63387.1"/>
    <property type="molecule type" value="Transcribed_RNA"/>
</dbReference>
<dbReference type="InterPro" id="IPR036397">
    <property type="entry name" value="RNaseH_sf"/>
</dbReference>
<name>A0A1Y1KWZ7_PHOPY</name>
<evidence type="ECO:0000313" key="1">
    <source>
        <dbReference type="EMBL" id="JAV63387.1"/>
    </source>
</evidence>
<dbReference type="GO" id="GO:0003676">
    <property type="term" value="F:nucleic acid binding"/>
    <property type="evidence" value="ECO:0007669"/>
    <property type="project" value="InterPro"/>
</dbReference>
<sequence length="113" mass="12773">MKFGVPIEPLRCEPGLHRWKEVQVLLFDDNARPYTVNVLDSSWMILDGRKDHPPYSSDLAPSDFHLFPAMKTSFATQHMDSDAELQAVVKVSGGGWIQLKPKNFYHAMISASI</sequence>
<proteinExistence type="predicted"/>